<sequence length="171" mass="19765">MPNHRDRGLNGCNHRSRDFRILPHLPCQPRELLIWTRMSLLVMRSVISELMSSLAKLMRSLYLSLMRSLAELMRSLTELMRSTVSELDEVYDWWRPTSRAADLLGCPRIIGPPCSRRAQAEVKLNLFSESRSAMTSMTAEDVNSRGQLRARTSMTFDPILEVGDHYKKNRK</sequence>
<dbReference type="AlphaFoldDB" id="A0A843W1G3"/>
<dbReference type="EMBL" id="NMUH01002367">
    <property type="protein sequence ID" value="MQL99540.1"/>
    <property type="molecule type" value="Genomic_DNA"/>
</dbReference>
<name>A0A843W1G3_COLES</name>
<comment type="caution">
    <text evidence="1">The sequence shown here is derived from an EMBL/GenBank/DDBJ whole genome shotgun (WGS) entry which is preliminary data.</text>
</comment>
<protein>
    <submittedName>
        <fullName evidence="1">Uncharacterized protein</fullName>
    </submittedName>
</protein>
<evidence type="ECO:0000313" key="1">
    <source>
        <dbReference type="EMBL" id="MQL99540.1"/>
    </source>
</evidence>
<accession>A0A843W1G3</accession>
<keyword evidence="2" id="KW-1185">Reference proteome</keyword>
<gene>
    <name evidence="1" type="ORF">Taro_032265</name>
</gene>
<organism evidence="1 2">
    <name type="scientific">Colocasia esculenta</name>
    <name type="common">Wild taro</name>
    <name type="synonym">Arum esculentum</name>
    <dbReference type="NCBI Taxonomy" id="4460"/>
    <lineage>
        <taxon>Eukaryota</taxon>
        <taxon>Viridiplantae</taxon>
        <taxon>Streptophyta</taxon>
        <taxon>Embryophyta</taxon>
        <taxon>Tracheophyta</taxon>
        <taxon>Spermatophyta</taxon>
        <taxon>Magnoliopsida</taxon>
        <taxon>Liliopsida</taxon>
        <taxon>Araceae</taxon>
        <taxon>Aroideae</taxon>
        <taxon>Colocasieae</taxon>
        <taxon>Colocasia</taxon>
    </lineage>
</organism>
<reference evidence="1" key="1">
    <citation type="submission" date="2017-07" db="EMBL/GenBank/DDBJ databases">
        <title>Taro Niue Genome Assembly and Annotation.</title>
        <authorList>
            <person name="Atibalentja N."/>
            <person name="Keating K."/>
            <person name="Fields C.J."/>
        </authorList>
    </citation>
    <scope>NUCLEOTIDE SEQUENCE</scope>
    <source>
        <strain evidence="1">Niue_2</strain>
        <tissue evidence="1">Leaf</tissue>
    </source>
</reference>
<proteinExistence type="predicted"/>
<evidence type="ECO:0000313" key="2">
    <source>
        <dbReference type="Proteomes" id="UP000652761"/>
    </source>
</evidence>
<dbReference type="Proteomes" id="UP000652761">
    <property type="component" value="Unassembled WGS sequence"/>
</dbReference>